<evidence type="ECO:0000313" key="3">
    <source>
        <dbReference type="Proteomes" id="UP001156102"/>
    </source>
</evidence>
<dbReference type="RefSeq" id="WP_254759984.1">
    <property type="nucleotide sequence ID" value="NZ_JANCLT010000009.1"/>
</dbReference>
<reference evidence="2" key="1">
    <citation type="submission" date="2022-07" db="EMBL/GenBank/DDBJ databases">
        <authorList>
            <person name="Li W.-J."/>
            <person name="Deng Q.-Q."/>
        </authorList>
    </citation>
    <scope>NUCLEOTIDE SEQUENCE</scope>
    <source>
        <strain evidence="2">SYSU M60031</strain>
    </source>
</reference>
<evidence type="ECO:0000259" key="1">
    <source>
        <dbReference type="PROSITE" id="PS50846"/>
    </source>
</evidence>
<dbReference type="Gene3D" id="3.30.70.100">
    <property type="match status" value="1"/>
</dbReference>
<dbReference type="GO" id="GO:0046872">
    <property type="term" value="F:metal ion binding"/>
    <property type="evidence" value="ECO:0007669"/>
    <property type="project" value="InterPro"/>
</dbReference>
<protein>
    <recommendedName>
        <fullName evidence="1">HMA domain-containing protein</fullName>
    </recommendedName>
</protein>
<dbReference type="PROSITE" id="PS50846">
    <property type="entry name" value="HMA_2"/>
    <property type="match status" value="1"/>
</dbReference>
<dbReference type="Proteomes" id="UP001156102">
    <property type="component" value="Unassembled WGS sequence"/>
</dbReference>
<dbReference type="SUPFAM" id="SSF55008">
    <property type="entry name" value="HMA, heavy metal-associated domain"/>
    <property type="match status" value="1"/>
</dbReference>
<keyword evidence="3" id="KW-1185">Reference proteome</keyword>
<name>A0AA41XBU6_9BACI</name>
<dbReference type="InterPro" id="IPR006121">
    <property type="entry name" value="HMA_dom"/>
</dbReference>
<comment type="caution">
    <text evidence="2">The sequence shown here is derived from an EMBL/GenBank/DDBJ whole genome shotgun (WGS) entry which is preliminary data.</text>
</comment>
<accession>A0AA41XBU6</accession>
<gene>
    <name evidence="2" type="ORF">NK662_16195</name>
</gene>
<proteinExistence type="predicted"/>
<dbReference type="AlphaFoldDB" id="A0AA41XBU6"/>
<dbReference type="EMBL" id="JANCLT010000009">
    <property type="protein sequence ID" value="MCP8970065.1"/>
    <property type="molecule type" value="Genomic_DNA"/>
</dbReference>
<sequence>MAEATLHVTDANSAESIQALEGILKDLHGVERALVDTSDGEVKIQYDDTLVSQERIVITLQQHGFHLQ</sequence>
<dbReference type="InterPro" id="IPR036163">
    <property type="entry name" value="HMA_dom_sf"/>
</dbReference>
<feature type="domain" description="HMA" evidence="1">
    <location>
        <begin position="2"/>
        <end position="68"/>
    </location>
</feature>
<organism evidence="2 3">
    <name type="scientific">Ectobacillus ponti</name>
    <dbReference type="NCBI Taxonomy" id="2961894"/>
    <lineage>
        <taxon>Bacteria</taxon>
        <taxon>Bacillati</taxon>
        <taxon>Bacillota</taxon>
        <taxon>Bacilli</taxon>
        <taxon>Bacillales</taxon>
        <taxon>Bacillaceae</taxon>
        <taxon>Ectobacillus</taxon>
    </lineage>
</organism>
<evidence type="ECO:0000313" key="2">
    <source>
        <dbReference type="EMBL" id="MCP8970065.1"/>
    </source>
</evidence>